<keyword evidence="6" id="KW-0539">Nucleus</keyword>
<reference evidence="10" key="1">
    <citation type="submission" date="2025-08" db="UniProtKB">
        <authorList>
            <consortium name="Ensembl"/>
        </authorList>
    </citation>
    <scope>IDENTIFICATION</scope>
</reference>
<evidence type="ECO:0000256" key="7">
    <source>
        <dbReference type="PROSITE-ProRule" id="PRU00027"/>
    </source>
</evidence>
<evidence type="ECO:0000259" key="9">
    <source>
        <dbReference type="PROSITE" id="PS50808"/>
    </source>
</evidence>
<evidence type="ECO:0000256" key="6">
    <source>
        <dbReference type="ARBA" id="ARBA00023242"/>
    </source>
</evidence>
<dbReference type="Pfam" id="PF02892">
    <property type="entry name" value="zf-BED"/>
    <property type="match status" value="1"/>
</dbReference>
<dbReference type="Pfam" id="PF05699">
    <property type="entry name" value="Dimer_Tnp_hAT"/>
    <property type="match status" value="1"/>
</dbReference>
<dbReference type="PANTHER" id="PTHR46169">
    <property type="entry name" value="DNA REPLICATION-RELATED ELEMENT FACTOR, ISOFORM A"/>
    <property type="match status" value="1"/>
</dbReference>
<dbReference type="GO" id="GO:0006357">
    <property type="term" value="P:regulation of transcription by RNA polymerase II"/>
    <property type="evidence" value="ECO:0007669"/>
    <property type="project" value="TreeGrafter"/>
</dbReference>
<reference evidence="10" key="2">
    <citation type="submission" date="2025-09" db="UniProtKB">
        <authorList>
            <consortium name="Ensembl"/>
        </authorList>
    </citation>
    <scope>IDENTIFICATION</scope>
</reference>
<feature type="region of interest" description="Disordered" evidence="8">
    <location>
        <begin position="116"/>
        <end position="162"/>
    </location>
</feature>
<evidence type="ECO:0000256" key="4">
    <source>
        <dbReference type="ARBA" id="ARBA00022833"/>
    </source>
</evidence>
<evidence type="ECO:0000256" key="2">
    <source>
        <dbReference type="ARBA" id="ARBA00022723"/>
    </source>
</evidence>
<evidence type="ECO:0000313" key="10">
    <source>
        <dbReference type="Ensembl" id="ENSPCLP00000019344.1"/>
    </source>
</evidence>
<feature type="region of interest" description="Disordered" evidence="8">
    <location>
        <begin position="1"/>
        <end position="49"/>
    </location>
</feature>
<feature type="compositionally biased region" description="Basic and acidic residues" evidence="8">
    <location>
        <begin position="17"/>
        <end position="31"/>
    </location>
</feature>
<evidence type="ECO:0000256" key="1">
    <source>
        <dbReference type="ARBA" id="ARBA00004123"/>
    </source>
</evidence>
<keyword evidence="11" id="KW-1185">Reference proteome</keyword>
<keyword evidence="4" id="KW-0862">Zinc</keyword>
<dbReference type="OMA" id="NLSIEMW"/>
<comment type="subcellular location">
    <subcellularLocation>
        <location evidence="1">Nucleus</location>
    </subcellularLocation>
</comment>
<evidence type="ECO:0000256" key="8">
    <source>
        <dbReference type="SAM" id="MobiDB-lite"/>
    </source>
</evidence>
<dbReference type="Ensembl" id="ENSPCLT00000025786.1">
    <property type="protein sequence ID" value="ENSPCLP00000019344.1"/>
    <property type="gene ID" value="ENSPCLG00000016217.1"/>
</dbReference>
<accession>A0A669QFA8</accession>
<feature type="domain" description="BED-type" evidence="9">
    <location>
        <begin position="76"/>
        <end position="126"/>
    </location>
</feature>
<dbReference type="InterPro" id="IPR036236">
    <property type="entry name" value="Znf_C2H2_sf"/>
</dbReference>
<dbReference type="PROSITE" id="PS50808">
    <property type="entry name" value="ZF_BED"/>
    <property type="match status" value="1"/>
</dbReference>
<dbReference type="InterPro" id="IPR008906">
    <property type="entry name" value="HATC_C_dom"/>
</dbReference>
<name>A0A669QFA8_PHACC</name>
<dbReference type="SMART" id="SM00614">
    <property type="entry name" value="ZnF_BED"/>
    <property type="match status" value="1"/>
</dbReference>
<evidence type="ECO:0000256" key="5">
    <source>
        <dbReference type="ARBA" id="ARBA00023125"/>
    </source>
</evidence>
<evidence type="ECO:0000256" key="3">
    <source>
        <dbReference type="ARBA" id="ARBA00022771"/>
    </source>
</evidence>
<feature type="region of interest" description="Disordered" evidence="8">
    <location>
        <begin position="535"/>
        <end position="564"/>
    </location>
</feature>
<dbReference type="GO" id="GO:0046983">
    <property type="term" value="F:protein dimerization activity"/>
    <property type="evidence" value="ECO:0007669"/>
    <property type="project" value="InterPro"/>
</dbReference>
<feature type="compositionally biased region" description="Polar residues" evidence="8">
    <location>
        <begin position="546"/>
        <end position="556"/>
    </location>
</feature>
<proteinExistence type="predicted"/>
<dbReference type="GO" id="GO:0008270">
    <property type="term" value="F:zinc ion binding"/>
    <property type="evidence" value="ECO:0007669"/>
    <property type="project" value="UniProtKB-KW"/>
</dbReference>
<dbReference type="SUPFAM" id="SSF53098">
    <property type="entry name" value="Ribonuclease H-like"/>
    <property type="match status" value="1"/>
</dbReference>
<dbReference type="InterPro" id="IPR052717">
    <property type="entry name" value="Vacuolar_transposase_reg"/>
</dbReference>
<keyword evidence="2" id="KW-0479">Metal-binding</keyword>
<dbReference type="GO" id="GO:0003677">
    <property type="term" value="F:DNA binding"/>
    <property type="evidence" value="ECO:0007669"/>
    <property type="project" value="UniProtKB-KW"/>
</dbReference>
<dbReference type="AlphaFoldDB" id="A0A669QFA8"/>
<evidence type="ECO:0000313" key="11">
    <source>
        <dbReference type="Proteomes" id="UP000472261"/>
    </source>
</evidence>
<organism evidence="10 11">
    <name type="scientific">Phasianus colchicus</name>
    <name type="common">Common pheasant</name>
    <dbReference type="NCBI Taxonomy" id="9054"/>
    <lineage>
        <taxon>Eukaryota</taxon>
        <taxon>Metazoa</taxon>
        <taxon>Chordata</taxon>
        <taxon>Craniata</taxon>
        <taxon>Vertebrata</taxon>
        <taxon>Euteleostomi</taxon>
        <taxon>Archelosauria</taxon>
        <taxon>Archosauria</taxon>
        <taxon>Dinosauria</taxon>
        <taxon>Saurischia</taxon>
        <taxon>Theropoda</taxon>
        <taxon>Coelurosauria</taxon>
        <taxon>Aves</taxon>
        <taxon>Neognathae</taxon>
        <taxon>Galloanserae</taxon>
        <taxon>Galliformes</taxon>
        <taxon>Phasianidae</taxon>
        <taxon>Phasianinae</taxon>
        <taxon>Phasianus</taxon>
    </lineage>
</organism>
<dbReference type="GO" id="GO:0005634">
    <property type="term" value="C:nucleus"/>
    <property type="evidence" value="ECO:0007669"/>
    <property type="project" value="UniProtKB-SubCell"/>
</dbReference>
<dbReference type="PANTHER" id="PTHR46169:SF9">
    <property type="entry name" value="SI:DKEYP-117B8.4"/>
    <property type="match status" value="1"/>
</dbReference>
<dbReference type="InterPro" id="IPR003656">
    <property type="entry name" value="Znf_BED"/>
</dbReference>
<dbReference type="Proteomes" id="UP000472261">
    <property type="component" value="Unplaced"/>
</dbReference>
<sequence length="679" mass="74779">MEDGSAGKVPQPPRPQIKAEDGGAEPQPKEEGVEEQPPPLSAASHPHSLQEEISVVFSTALRRRREKGAAHDGPDRRKSKVWNYYTKLGDAYVECNVCRKQLSFHNSTTTMREHLVRKHSIREAPAAQLREEPIPEPDGPEPAGKRPRPATPESSASHGEPRSDAITELLLEMVLRDLHPLSVVKDEGLRLLLGYLEPGFSLPSPARLSGMLQDRYSVTKRHLERCLQAAQSVVLCAELWVSQPGRAYVTVTASFVDAQWQRLQCVLETRQDDDGGALEERLRATLEEFGLDGGSVFCVVHDGVAGCSAGPGWRVLRCAARTLQQCVAAGLRVQRVQEALSAARGLVGHFQRDAEAAAVLGRKLEAIHKAQGKLVMDVGSQWLSTAEMCESLLELKWAVMAVLEEQPRGAAAARGLAEQQWKLLQDLLPVLRTAKLAASFLCEEQNGSISALLPCVHGLAAAIKQQAEEAGAVIQEVVGNIRAELARRWGVAEDEELLENPAVIAAFLDPRFKELRFLSPELRSALHRKVKDVLSNAAGPQPPQPARSQVPSSERTAVSGEAGAKEQSVYDILLGKDPTESMPEIQQQLENYMVEPLCRRSTDPLSWWKQNEHRFPAVARLSRQYLAVPATAVPPRRAFAGSQSALQHRRAALEPEHLHHILFLHHNSRLVETRRGNPC</sequence>
<dbReference type="SUPFAM" id="SSF140996">
    <property type="entry name" value="Hermes dimerisation domain"/>
    <property type="match status" value="1"/>
</dbReference>
<dbReference type="SUPFAM" id="SSF57667">
    <property type="entry name" value="beta-beta-alpha zinc fingers"/>
    <property type="match status" value="1"/>
</dbReference>
<dbReference type="InterPro" id="IPR012337">
    <property type="entry name" value="RNaseH-like_sf"/>
</dbReference>
<keyword evidence="5" id="KW-0238">DNA-binding</keyword>
<keyword evidence="3 7" id="KW-0863">Zinc-finger</keyword>
<protein>
    <recommendedName>
        <fullName evidence="9">BED-type domain-containing protein</fullName>
    </recommendedName>
</protein>